<dbReference type="InterPro" id="IPR026591">
    <property type="entry name" value="Sirtuin_cat_small_dom_sf"/>
</dbReference>
<organism evidence="6 8">
    <name type="scientific">Rotaria magnacalcarata</name>
    <dbReference type="NCBI Taxonomy" id="392030"/>
    <lineage>
        <taxon>Eukaryota</taxon>
        <taxon>Metazoa</taxon>
        <taxon>Spiralia</taxon>
        <taxon>Gnathifera</taxon>
        <taxon>Rotifera</taxon>
        <taxon>Eurotatoria</taxon>
        <taxon>Bdelloidea</taxon>
        <taxon>Philodinida</taxon>
        <taxon>Philodinidae</taxon>
        <taxon>Rotaria</taxon>
    </lineage>
</organism>
<keyword evidence="3" id="KW-0460">Magnesium</keyword>
<name>A0A816YG23_9BILA</name>
<dbReference type="InterPro" id="IPR005502">
    <property type="entry name" value="Ribosyl_crysJ1"/>
</dbReference>
<dbReference type="GO" id="GO:0016740">
    <property type="term" value="F:transferase activity"/>
    <property type="evidence" value="ECO:0007669"/>
    <property type="project" value="UniProtKB-KW"/>
</dbReference>
<evidence type="ECO:0000259" key="5">
    <source>
        <dbReference type="PROSITE" id="PS50305"/>
    </source>
</evidence>
<protein>
    <recommendedName>
        <fullName evidence="5">Deacetylase sirtuin-type domain-containing protein</fullName>
    </recommendedName>
</protein>
<feature type="binding site" evidence="3">
    <location>
        <position position="356"/>
    </location>
    <ligand>
        <name>Mg(2+)</name>
        <dbReference type="ChEBI" id="CHEBI:18420"/>
        <label>1</label>
    </ligand>
</feature>
<dbReference type="SUPFAM" id="SSF52467">
    <property type="entry name" value="DHS-like NAD/FAD-binding domain"/>
    <property type="match status" value="1"/>
</dbReference>
<feature type="binding site" evidence="3">
    <location>
        <position position="118"/>
    </location>
    <ligand>
        <name>Mg(2+)</name>
        <dbReference type="ChEBI" id="CHEBI:18420"/>
        <label>1</label>
    </ligand>
</feature>
<feature type="binding site" evidence="3">
    <location>
        <position position="357"/>
    </location>
    <ligand>
        <name>Mg(2+)</name>
        <dbReference type="ChEBI" id="CHEBI:18420"/>
        <label>1</label>
    </ligand>
</feature>
<dbReference type="Pfam" id="PF02146">
    <property type="entry name" value="SIR2"/>
    <property type="match status" value="1"/>
</dbReference>
<evidence type="ECO:0000313" key="6">
    <source>
        <dbReference type="EMBL" id="CAF2156998.1"/>
    </source>
</evidence>
<keyword evidence="2" id="KW-0520">NAD</keyword>
<feature type="domain" description="Deacetylase sirtuin-type" evidence="5">
    <location>
        <begin position="548"/>
        <end position="851"/>
    </location>
</feature>
<feature type="active site" description="Proton acceptor" evidence="4">
    <location>
        <position position="689"/>
    </location>
</feature>
<comment type="caution">
    <text evidence="6">The sequence shown here is derived from an EMBL/GenBank/DDBJ whole genome shotgun (WGS) entry which is preliminary data.</text>
</comment>
<dbReference type="GO" id="GO:0046872">
    <property type="term" value="F:metal ion binding"/>
    <property type="evidence" value="ECO:0007669"/>
    <property type="project" value="UniProtKB-KW"/>
</dbReference>
<evidence type="ECO:0000256" key="2">
    <source>
        <dbReference type="ARBA" id="ARBA00023027"/>
    </source>
</evidence>
<dbReference type="InterPro" id="IPR050792">
    <property type="entry name" value="ADP-ribosylglycohydrolase"/>
</dbReference>
<evidence type="ECO:0000313" key="8">
    <source>
        <dbReference type="Proteomes" id="UP000663824"/>
    </source>
</evidence>
<keyword evidence="1" id="KW-0808">Transferase</keyword>
<dbReference type="InterPro" id="IPR003000">
    <property type="entry name" value="Sirtuin"/>
</dbReference>
<dbReference type="EMBL" id="CAJOBJ010002721">
    <property type="protein sequence ID" value="CAF3937406.1"/>
    <property type="molecule type" value="Genomic_DNA"/>
</dbReference>
<dbReference type="Gene3D" id="3.30.1600.10">
    <property type="entry name" value="SIR2/SIRT2 'Small Domain"/>
    <property type="match status" value="1"/>
</dbReference>
<feature type="binding site" evidence="3">
    <location>
        <position position="120"/>
    </location>
    <ligand>
        <name>Mg(2+)</name>
        <dbReference type="ChEBI" id="CHEBI:18420"/>
        <label>1</label>
    </ligand>
</feature>
<dbReference type="InterPro" id="IPR036705">
    <property type="entry name" value="Ribosyl_crysJ1_sf"/>
</dbReference>
<dbReference type="Proteomes" id="UP000681720">
    <property type="component" value="Unassembled WGS sequence"/>
</dbReference>
<evidence type="ECO:0000256" key="1">
    <source>
        <dbReference type="ARBA" id="ARBA00022679"/>
    </source>
</evidence>
<evidence type="ECO:0000256" key="3">
    <source>
        <dbReference type="PIRSR" id="PIRSR605502-1"/>
    </source>
</evidence>
<evidence type="ECO:0000256" key="4">
    <source>
        <dbReference type="PROSITE-ProRule" id="PRU00236"/>
    </source>
</evidence>
<sequence>MEKSHNPFKWLREHFIRPSRSTNCSSCLFETEKRWLNLQFHKNGHIKKPDELENEMQEPPDPIDETRLNQTYGSLMGLALGDALGAHAEFRPHAYLLTNPVTDLEGGGTWGLRKGQFTDDTSMALCLATSLVTRRAFVPYDQLVRYKWWQQHGYMSSTGSCFDIGEATSQSLYEFTRRQKVFSRKHRIPVNKLDYLSDRSLIQKFKVHCSNPGVAGNGALMRLAPLPLFFYKHLQEAIEYSGYSGQITHGDIKAYDACRYYGALIYAALNGYTKDELLDKNFYDKHKFWFGEKTLCTEVRSIAEGSYQKKNGYDGGIRGKGYIVSALEAALWAFWSDEDCFEIGVLAAVNLGDDTDTTAAIYGQLAGAYYGYDGLPKKWTEQVYAKRFILNLSKWIVYEGDRWKKTDLILSSDKSFGGAAYLIPLIEQRCDESAENMVLNSLDLGNRTVSLRKKPPMYRSIQGFENFNQDLTEDVYNFSRSNLNGFYSPPQMKMTRAPPTVSVDDINLLSTRRQQQSRELAEDIEYIFIMASASLSQNIETDVQPTINAAMQLLIEKSADLVLNCEAILFTSGAGMGVSSGLGTFRGVAAGVWPPLLKHPTLDFTDMSNPQWFRKSQGNSDQHNTANFGYAFWTYRYAAYTSAAPHLGYEIAKQWSELNHVKSSFSFTSNIDGHWIKSGWNESAIMECHGSVHYMQCIDSCRNSIWDTKNVLQLKVDPKTDCVIDTLPVCPYCNALARPNVLMFNDGEFLSERLDKQISNYRQFTSYIAATKPILLIIELGAGTAVPTVRIQSETTFTDPRWTADFIRINPFEEHSRISSYSKKGSKRQAIEIPLDALTALILIDEAMKKKLKQS</sequence>
<gene>
    <name evidence="7" type="ORF">GIL414_LOCUS8394</name>
    <name evidence="6" type="ORF">MBJ925_LOCUS32468</name>
</gene>
<dbReference type="GO" id="GO:0070403">
    <property type="term" value="F:NAD+ binding"/>
    <property type="evidence" value="ECO:0007669"/>
    <property type="project" value="InterPro"/>
</dbReference>
<feature type="binding site" evidence="4">
    <location>
        <position position="701"/>
    </location>
    <ligand>
        <name>Zn(2+)</name>
        <dbReference type="ChEBI" id="CHEBI:29105"/>
    </ligand>
</feature>
<evidence type="ECO:0000313" key="7">
    <source>
        <dbReference type="EMBL" id="CAF3937406.1"/>
    </source>
</evidence>
<dbReference type="PANTHER" id="PTHR16222">
    <property type="entry name" value="ADP-RIBOSYLGLYCOHYDROLASE"/>
    <property type="match status" value="1"/>
</dbReference>
<feature type="binding site" evidence="3">
    <location>
        <position position="354"/>
    </location>
    <ligand>
        <name>Mg(2+)</name>
        <dbReference type="ChEBI" id="CHEBI:18420"/>
        <label>1</label>
    </ligand>
</feature>
<dbReference type="EMBL" id="CAJNRE010017759">
    <property type="protein sequence ID" value="CAF2156998.1"/>
    <property type="molecule type" value="Genomic_DNA"/>
</dbReference>
<dbReference type="InterPro" id="IPR029035">
    <property type="entry name" value="DHS-like_NAD/FAD-binding_dom"/>
</dbReference>
<feature type="binding site" evidence="4">
    <location>
        <position position="733"/>
    </location>
    <ligand>
        <name>Zn(2+)</name>
        <dbReference type="ChEBI" id="CHEBI:29105"/>
    </ligand>
</feature>
<proteinExistence type="predicted"/>
<feature type="binding site" evidence="4">
    <location>
        <position position="697"/>
    </location>
    <ligand>
        <name>Zn(2+)</name>
        <dbReference type="ChEBI" id="CHEBI:29105"/>
    </ligand>
</feature>
<feature type="binding site" evidence="3">
    <location>
        <position position="119"/>
    </location>
    <ligand>
        <name>Mg(2+)</name>
        <dbReference type="ChEBI" id="CHEBI:18420"/>
        <label>1</label>
    </ligand>
</feature>
<dbReference type="SUPFAM" id="SSF101478">
    <property type="entry name" value="ADP-ribosylglycohydrolase"/>
    <property type="match status" value="1"/>
</dbReference>
<dbReference type="Proteomes" id="UP000663824">
    <property type="component" value="Unassembled WGS sequence"/>
</dbReference>
<keyword evidence="4" id="KW-0862">Zinc</keyword>
<dbReference type="PROSITE" id="PS50305">
    <property type="entry name" value="SIRTUIN"/>
    <property type="match status" value="1"/>
</dbReference>
<reference evidence="6" key="1">
    <citation type="submission" date="2021-02" db="EMBL/GenBank/DDBJ databases">
        <authorList>
            <person name="Nowell W R."/>
        </authorList>
    </citation>
    <scope>NUCLEOTIDE SEQUENCE</scope>
</reference>
<dbReference type="Gene3D" id="3.40.50.1220">
    <property type="entry name" value="TPP-binding domain"/>
    <property type="match status" value="1"/>
</dbReference>
<dbReference type="Gene3D" id="1.10.4080.10">
    <property type="entry name" value="ADP-ribosylation/Crystallin J1"/>
    <property type="match status" value="1"/>
</dbReference>
<dbReference type="Pfam" id="PF03747">
    <property type="entry name" value="ADP_ribosyl_GH"/>
    <property type="match status" value="1"/>
</dbReference>
<accession>A0A816YG23</accession>
<keyword evidence="3 4" id="KW-0479">Metal-binding</keyword>
<comment type="cofactor">
    <cofactor evidence="3">
        <name>Mg(2+)</name>
        <dbReference type="ChEBI" id="CHEBI:18420"/>
    </cofactor>
    <text evidence="3">Binds 2 magnesium ions per subunit.</text>
</comment>
<dbReference type="PANTHER" id="PTHR16222:SF12">
    <property type="entry name" value="ADP-RIBOSYLGLYCOHYDROLASE-RELATED"/>
    <property type="match status" value="1"/>
</dbReference>
<feature type="binding site" evidence="4">
    <location>
        <position position="730"/>
    </location>
    <ligand>
        <name>Zn(2+)</name>
        <dbReference type="ChEBI" id="CHEBI:29105"/>
    </ligand>
</feature>
<dbReference type="InterPro" id="IPR026590">
    <property type="entry name" value="Ssirtuin_cat_dom"/>
</dbReference>
<dbReference type="AlphaFoldDB" id="A0A816YG23"/>